<dbReference type="InterPro" id="IPR001872">
    <property type="entry name" value="Peptidase_A8"/>
</dbReference>
<accession>A0A0J6WDP2</accession>
<comment type="caution">
    <text evidence="12">The sequence shown here is derived from an EMBL/GenBank/DDBJ whole genome shotgun (WGS) entry which is preliminary data.</text>
</comment>
<evidence type="ECO:0000256" key="1">
    <source>
        <dbReference type="ARBA" id="ARBA00006139"/>
    </source>
</evidence>
<evidence type="ECO:0000256" key="6">
    <source>
        <dbReference type="ARBA" id="ARBA00022801"/>
    </source>
</evidence>
<evidence type="ECO:0000256" key="7">
    <source>
        <dbReference type="ARBA" id="ARBA00022989"/>
    </source>
</evidence>
<evidence type="ECO:0000256" key="2">
    <source>
        <dbReference type="ARBA" id="ARBA00022475"/>
    </source>
</evidence>
<dbReference type="HAMAP" id="MF_00161">
    <property type="entry name" value="LspA"/>
    <property type="match status" value="1"/>
</dbReference>
<evidence type="ECO:0000256" key="4">
    <source>
        <dbReference type="ARBA" id="ARBA00022692"/>
    </source>
</evidence>
<keyword evidence="7 9" id="KW-1133">Transmembrane helix</keyword>
<evidence type="ECO:0000313" key="13">
    <source>
        <dbReference type="Proteomes" id="UP000036513"/>
    </source>
</evidence>
<comment type="pathway">
    <text evidence="9">Protein modification; lipoprotein biosynthesis (signal peptide cleavage).</text>
</comment>
<comment type="subcellular location">
    <subcellularLocation>
        <location evidence="9">Cell membrane</location>
        <topology evidence="9">Multi-pass membrane protein</topology>
    </subcellularLocation>
</comment>
<dbReference type="RefSeq" id="WP_006247285.1">
    <property type="nucleotide sequence ID" value="NZ_JYNL01000017.1"/>
</dbReference>
<dbReference type="Pfam" id="PF01252">
    <property type="entry name" value="Peptidase_A8"/>
    <property type="match status" value="1"/>
</dbReference>
<keyword evidence="13" id="KW-1185">Reference proteome</keyword>
<dbReference type="PANTHER" id="PTHR33695:SF1">
    <property type="entry name" value="LIPOPROTEIN SIGNAL PEPTIDASE"/>
    <property type="match status" value="1"/>
</dbReference>
<keyword evidence="2 9" id="KW-1003">Cell membrane</keyword>
<proteinExistence type="inferred from homology"/>
<evidence type="ECO:0000256" key="5">
    <source>
        <dbReference type="ARBA" id="ARBA00022750"/>
    </source>
</evidence>
<comment type="function">
    <text evidence="9 10">This protein specifically catalyzes the removal of signal peptides from prolipoproteins.</text>
</comment>
<evidence type="ECO:0000256" key="9">
    <source>
        <dbReference type="HAMAP-Rule" id="MF_00161"/>
    </source>
</evidence>
<dbReference type="AlphaFoldDB" id="A0A0J6WDP2"/>
<dbReference type="STRING" id="37916.MCHLDSM_01756"/>
<evidence type="ECO:0000256" key="3">
    <source>
        <dbReference type="ARBA" id="ARBA00022670"/>
    </source>
</evidence>
<organism evidence="12 13">
    <name type="scientific">Mycolicibacterium chlorophenolicum</name>
    <dbReference type="NCBI Taxonomy" id="37916"/>
    <lineage>
        <taxon>Bacteria</taxon>
        <taxon>Bacillati</taxon>
        <taxon>Actinomycetota</taxon>
        <taxon>Actinomycetes</taxon>
        <taxon>Mycobacteriales</taxon>
        <taxon>Mycobacteriaceae</taxon>
        <taxon>Mycolicibacterium</taxon>
    </lineage>
</organism>
<feature type="active site" evidence="9">
    <location>
        <position position="127"/>
    </location>
</feature>
<keyword evidence="5 9" id="KW-0064">Aspartyl protease</keyword>
<sequence length="168" mass="17126">MTTDHTDTDTRVRRGRIALAATVVTVAALDLGLKAWAGRALTGGNSTDLGLLDLRLAFNPGVAFSLGDTLPPAALLGVTGLIVAGLAVFAVRLTRTAALPVVLALAAMLGGAVANVIDRAADGQVTDYLHTGWFPTFNLADVFVVTGAAALVVASWRASDTADSEVNG</sequence>
<gene>
    <name evidence="12" type="primary">lspA_1</name>
    <name evidence="9" type="synonym">lspA</name>
    <name evidence="12" type="ORF">MCHLDSM_01756</name>
</gene>
<keyword evidence="3 9" id="KW-0645">Protease</keyword>
<dbReference type="NCBIfam" id="TIGR00077">
    <property type="entry name" value="lspA"/>
    <property type="match status" value="1"/>
</dbReference>
<dbReference type="PRINTS" id="PR00781">
    <property type="entry name" value="LIPOSIGPTASE"/>
</dbReference>
<evidence type="ECO:0000313" key="12">
    <source>
        <dbReference type="EMBL" id="KMO79872.1"/>
    </source>
</evidence>
<dbReference type="EMBL" id="JYNL01000017">
    <property type="protein sequence ID" value="KMO79872.1"/>
    <property type="molecule type" value="Genomic_DNA"/>
</dbReference>
<evidence type="ECO:0000256" key="8">
    <source>
        <dbReference type="ARBA" id="ARBA00023136"/>
    </source>
</evidence>
<keyword evidence="6 9" id="KW-0378">Hydrolase</keyword>
<feature type="transmembrane region" description="Helical" evidence="9">
    <location>
        <begin position="98"/>
        <end position="117"/>
    </location>
</feature>
<dbReference type="UniPathway" id="UPA00665"/>
<feature type="transmembrane region" description="Helical" evidence="9">
    <location>
        <begin position="137"/>
        <end position="156"/>
    </location>
</feature>
<comment type="similarity">
    <text evidence="1 9 11">Belongs to the peptidase A8 family.</text>
</comment>
<name>A0A0J6WDP2_9MYCO</name>
<feature type="transmembrane region" description="Helical" evidence="9">
    <location>
        <begin position="17"/>
        <end position="37"/>
    </location>
</feature>
<feature type="transmembrane region" description="Helical" evidence="9">
    <location>
        <begin position="73"/>
        <end position="91"/>
    </location>
</feature>
<feature type="active site" evidence="9">
    <location>
        <position position="141"/>
    </location>
</feature>
<dbReference type="GO" id="GO:0004190">
    <property type="term" value="F:aspartic-type endopeptidase activity"/>
    <property type="evidence" value="ECO:0007669"/>
    <property type="project" value="UniProtKB-UniRule"/>
</dbReference>
<evidence type="ECO:0000256" key="11">
    <source>
        <dbReference type="RuleBase" id="RU004181"/>
    </source>
</evidence>
<dbReference type="GO" id="GO:0005886">
    <property type="term" value="C:plasma membrane"/>
    <property type="evidence" value="ECO:0007669"/>
    <property type="project" value="UniProtKB-SubCell"/>
</dbReference>
<comment type="catalytic activity">
    <reaction evidence="9 10">
        <text>Release of signal peptides from bacterial membrane prolipoproteins. Hydrolyzes -Xaa-Yaa-Zaa-|-(S,diacylglyceryl)Cys-, in which Xaa is hydrophobic (preferably Leu), and Yaa (Ala or Ser) and Zaa (Gly or Ala) have small, neutral side chains.</text>
        <dbReference type="EC" id="3.4.23.36"/>
    </reaction>
</comment>
<dbReference type="PROSITE" id="PS00855">
    <property type="entry name" value="SPASE_II"/>
    <property type="match status" value="1"/>
</dbReference>
<protein>
    <recommendedName>
        <fullName evidence="9">Lipoprotein signal peptidase</fullName>
        <ecNumber evidence="9">3.4.23.36</ecNumber>
    </recommendedName>
    <alternativeName>
        <fullName evidence="9">Prolipoprotein signal peptidase</fullName>
    </alternativeName>
    <alternativeName>
        <fullName evidence="9">Signal peptidase II</fullName>
        <shortName evidence="9">SPase II</shortName>
    </alternativeName>
</protein>
<dbReference type="EC" id="3.4.23.36" evidence="9"/>
<dbReference type="NCBIfam" id="NF011351">
    <property type="entry name" value="PRK14769.1"/>
    <property type="match status" value="1"/>
</dbReference>
<dbReference type="Proteomes" id="UP000036513">
    <property type="component" value="Unassembled WGS sequence"/>
</dbReference>
<evidence type="ECO:0000256" key="10">
    <source>
        <dbReference type="RuleBase" id="RU000594"/>
    </source>
</evidence>
<keyword evidence="4 9" id="KW-0812">Transmembrane</keyword>
<dbReference type="SMR" id="A0A0J6WDP2"/>
<keyword evidence="12" id="KW-0449">Lipoprotein</keyword>
<dbReference type="PATRIC" id="fig|37916.4.peg.1665"/>
<dbReference type="PANTHER" id="PTHR33695">
    <property type="entry name" value="LIPOPROTEIN SIGNAL PEPTIDASE"/>
    <property type="match status" value="1"/>
</dbReference>
<reference evidence="12 13" key="1">
    <citation type="journal article" date="2015" name="Genome Biol. Evol.">
        <title>Characterization of Three Mycobacterium spp. with Potential Use in Bioremediation by Genome Sequencing and Comparative Genomics.</title>
        <authorList>
            <person name="Das S."/>
            <person name="Pettersson B.M."/>
            <person name="Behra P.R."/>
            <person name="Ramesh M."/>
            <person name="Dasgupta S."/>
            <person name="Bhattacharya A."/>
            <person name="Kirsebom L.A."/>
        </authorList>
    </citation>
    <scope>NUCLEOTIDE SEQUENCE [LARGE SCALE GENOMIC DNA]</scope>
    <source>
        <strain evidence="12 13">DSM 43826</strain>
    </source>
</reference>
<keyword evidence="8 9" id="KW-0472">Membrane</keyword>
<dbReference type="GO" id="GO:0006508">
    <property type="term" value="P:proteolysis"/>
    <property type="evidence" value="ECO:0007669"/>
    <property type="project" value="UniProtKB-KW"/>
</dbReference>